<evidence type="ECO:0000256" key="3">
    <source>
        <dbReference type="ARBA" id="ARBA00022827"/>
    </source>
</evidence>
<sequence length="575" mass="63510">MKATADASGKSPRRCAKTLSDSESRPSLSSFFRQFPSINSSGQLTPPPRDSINCSSSLSGLSFLKHLPLRLFGRFCGCLWSLLYATFQTLIIFLFAPNPEWITPQPSSDPRGRIAIVGAGITGISSAAHFLAHGFEVVIFEQSETIGGIWARVNSTSSLQLHSFMYRFHPSVTFPNQFAVRKGVILSELQKVWNNYRLSSRTHFNFTVTQVTYRQASEDGPRKWIINGGADGEFDGLVVAVGTCGPAQRINFAGRELFEGVMIHSSQLDHVDWPGKRVVVIGGGASAVEAVELAVKSGCATPALLVTRTDKWIVPRNVLLCALLSLKPVGRPWLLDYITESAIRTFHYGANLKWMSPAAYNGKPADRLYTRTPICNDEFLNLVRTNGAEYIRAKIDRISAHGVEIHRFGVEEPETLPADVIVEVRWSEAKRRGPRIVGRTDEACLLSQATGYKQPNLAFLPTQQLFRGPKGPNQYAPPNLFLQHFVANNWSCLMTNAGYCEGIGTVGHIHIGISARMMMMFLLDNSTAPSAADMQGWVERVIKAKGSLSFFTWPWLPFVAFGWGGLRPVKSTKTL</sequence>
<dbReference type="PRINTS" id="PR00469">
    <property type="entry name" value="PNDRDTASEII"/>
</dbReference>
<evidence type="ECO:0000313" key="8">
    <source>
        <dbReference type="Proteomes" id="UP000037035"/>
    </source>
</evidence>
<keyword evidence="8" id="KW-1185">Reference proteome</keyword>
<evidence type="ECO:0000313" key="7">
    <source>
        <dbReference type="EMBL" id="KNZ44907.1"/>
    </source>
</evidence>
<keyword evidence="6" id="KW-0812">Transmembrane</keyword>
<keyword evidence="2" id="KW-0285">Flavoprotein</keyword>
<dbReference type="OrthoDB" id="66881at2759"/>
<gene>
    <name evidence="7" type="ORF">VP01_86g1</name>
</gene>
<accession>A0A0L6U9G0</accession>
<evidence type="ECO:0000256" key="5">
    <source>
        <dbReference type="SAM" id="MobiDB-lite"/>
    </source>
</evidence>
<keyword evidence="3" id="KW-0274">FAD</keyword>
<dbReference type="Proteomes" id="UP000037035">
    <property type="component" value="Unassembled WGS sequence"/>
</dbReference>
<evidence type="ECO:0000256" key="4">
    <source>
        <dbReference type="ARBA" id="ARBA00023002"/>
    </source>
</evidence>
<dbReference type="GO" id="GO:0050661">
    <property type="term" value="F:NADP binding"/>
    <property type="evidence" value="ECO:0007669"/>
    <property type="project" value="InterPro"/>
</dbReference>
<dbReference type="GO" id="GO:0050660">
    <property type="term" value="F:flavin adenine dinucleotide binding"/>
    <property type="evidence" value="ECO:0007669"/>
    <property type="project" value="InterPro"/>
</dbReference>
<dbReference type="Pfam" id="PF00743">
    <property type="entry name" value="FMO-like"/>
    <property type="match status" value="1"/>
</dbReference>
<dbReference type="InterPro" id="IPR036188">
    <property type="entry name" value="FAD/NAD-bd_sf"/>
</dbReference>
<evidence type="ECO:0000256" key="6">
    <source>
        <dbReference type="SAM" id="Phobius"/>
    </source>
</evidence>
<feature type="transmembrane region" description="Helical" evidence="6">
    <location>
        <begin position="71"/>
        <end position="96"/>
    </location>
</feature>
<reference evidence="7 8" key="1">
    <citation type="submission" date="2015-08" db="EMBL/GenBank/DDBJ databases">
        <title>Next Generation Sequencing and Analysis of the Genome of Puccinia sorghi L Schw, the Causal Agent of Maize Common Rust.</title>
        <authorList>
            <person name="Rochi L."/>
            <person name="Burguener G."/>
            <person name="Darino M."/>
            <person name="Turjanski A."/>
            <person name="Kreff E."/>
            <person name="Dieguez M.J."/>
            <person name="Sacco F."/>
        </authorList>
    </citation>
    <scope>NUCLEOTIDE SEQUENCE [LARGE SCALE GENOMIC DNA]</scope>
    <source>
        <strain evidence="7 8">RO10H11247</strain>
    </source>
</reference>
<keyword evidence="6" id="KW-1133">Transmembrane helix</keyword>
<feature type="region of interest" description="Disordered" evidence="5">
    <location>
        <begin position="1"/>
        <end position="28"/>
    </location>
</feature>
<evidence type="ECO:0008006" key="9">
    <source>
        <dbReference type="Google" id="ProtNLM"/>
    </source>
</evidence>
<evidence type="ECO:0000256" key="1">
    <source>
        <dbReference type="ARBA" id="ARBA00009183"/>
    </source>
</evidence>
<dbReference type="GO" id="GO:0004499">
    <property type="term" value="F:N,N-dimethylaniline monooxygenase activity"/>
    <property type="evidence" value="ECO:0007669"/>
    <property type="project" value="InterPro"/>
</dbReference>
<dbReference type="InterPro" id="IPR050346">
    <property type="entry name" value="FMO-like"/>
</dbReference>
<name>A0A0L6U9G0_9BASI</name>
<keyword evidence="4" id="KW-0560">Oxidoreductase</keyword>
<dbReference type="InterPro" id="IPR020946">
    <property type="entry name" value="Flavin_mOase-like"/>
</dbReference>
<dbReference type="SUPFAM" id="SSF51905">
    <property type="entry name" value="FAD/NAD(P)-binding domain"/>
    <property type="match status" value="1"/>
</dbReference>
<dbReference type="Gene3D" id="3.50.50.60">
    <property type="entry name" value="FAD/NAD(P)-binding domain"/>
    <property type="match status" value="1"/>
</dbReference>
<evidence type="ECO:0000256" key="2">
    <source>
        <dbReference type="ARBA" id="ARBA00022630"/>
    </source>
</evidence>
<keyword evidence="6" id="KW-0472">Membrane</keyword>
<proteinExistence type="inferred from homology"/>
<organism evidence="7 8">
    <name type="scientific">Puccinia sorghi</name>
    <dbReference type="NCBI Taxonomy" id="27349"/>
    <lineage>
        <taxon>Eukaryota</taxon>
        <taxon>Fungi</taxon>
        <taxon>Dikarya</taxon>
        <taxon>Basidiomycota</taxon>
        <taxon>Pucciniomycotina</taxon>
        <taxon>Pucciniomycetes</taxon>
        <taxon>Pucciniales</taxon>
        <taxon>Pucciniaceae</taxon>
        <taxon>Puccinia</taxon>
    </lineage>
</organism>
<protein>
    <recommendedName>
        <fullName evidence="9">FAD/NAD(P)-binding domain-containing protein</fullName>
    </recommendedName>
</protein>
<comment type="caution">
    <text evidence="7">The sequence shown here is derived from an EMBL/GenBank/DDBJ whole genome shotgun (WGS) entry which is preliminary data.</text>
</comment>
<dbReference type="PANTHER" id="PTHR23023">
    <property type="entry name" value="DIMETHYLANILINE MONOOXYGENASE"/>
    <property type="match status" value="1"/>
</dbReference>
<dbReference type="VEuPathDB" id="FungiDB:VP01_86g1"/>
<dbReference type="EMBL" id="LAVV01014271">
    <property type="protein sequence ID" value="KNZ44907.1"/>
    <property type="molecule type" value="Genomic_DNA"/>
</dbReference>
<comment type="similarity">
    <text evidence="1">Belongs to the FMO family.</text>
</comment>
<dbReference type="STRING" id="27349.A0A0L6U9G0"/>
<dbReference type="AlphaFoldDB" id="A0A0L6U9G0"/>